<dbReference type="AlphaFoldDB" id="A8N006"/>
<reference evidence="3 4" key="1">
    <citation type="journal article" date="2010" name="Proc. Natl. Acad. Sci. U.S.A.">
        <title>Insights into evolution of multicellular fungi from the assembled chromosomes of the mushroom Coprinopsis cinerea (Coprinus cinereus).</title>
        <authorList>
            <person name="Stajich J.E."/>
            <person name="Wilke S.K."/>
            <person name="Ahren D."/>
            <person name="Au C.H."/>
            <person name="Birren B.W."/>
            <person name="Borodovsky M."/>
            <person name="Burns C."/>
            <person name="Canback B."/>
            <person name="Casselton L.A."/>
            <person name="Cheng C.K."/>
            <person name="Deng J."/>
            <person name="Dietrich F.S."/>
            <person name="Fargo D.C."/>
            <person name="Farman M.L."/>
            <person name="Gathman A.C."/>
            <person name="Goldberg J."/>
            <person name="Guigo R."/>
            <person name="Hoegger P.J."/>
            <person name="Hooker J.B."/>
            <person name="Huggins A."/>
            <person name="James T.Y."/>
            <person name="Kamada T."/>
            <person name="Kilaru S."/>
            <person name="Kodira C."/>
            <person name="Kues U."/>
            <person name="Kupfer D."/>
            <person name="Kwan H.S."/>
            <person name="Lomsadze A."/>
            <person name="Li W."/>
            <person name="Lilly W.W."/>
            <person name="Ma L.J."/>
            <person name="Mackey A.J."/>
            <person name="Manning G."/>
            <person name="Martin F."/>
            <person name="Muraguchi H."/>
            <person name="Natvig D.O."/>
            <person name="Palmerini H."/>
            <person name="Ramesh M.A."/>
            <person name="Rehmeyer C.J."/>
            <person name="Roe B.A."/>
            <person name="Shenoy N."/>
            <person name="Stanke M."/>
            <person name="Ter-Hovhannisyan V."/>
            <person name="Tunlid A."/>
            <person name="Velagapudi R."/>
            <person name="Vision T.J."/>
            <person name="Zeng Q."/>
            <person name="Zolan M.E."/>
            <person name="Pukkila P.J."/>
        </authorList>
    </citation>
    <scope>NUCLEOTIDE SEQUENCE [LARGE SCALE GENOMIC DNA]</scope>
    <source>
        <strain evidence="4">Okayama-7 / 130 / ATCC MYA-4618 / FGSC 9003</strain>
    </source>
</reference>
<keyword evidence="4" id="KW-1185">Reference proteome</keyword>
<gene>
    <name evidence="3" type="ORF">CC1G_02776</name>
</gene>
<sequence length="202" mass="21940">MVKLASVAFITAALVASASAAPQPQGPRTAGASGGNNPPNPEIFGIIASGIKKGYDKVKKPRDFGEEEVMYVRELLEDLYGREFWEEVYERSPPASSSSSGGGIGRAPPMDIGRPPSPVRRVPHVQGAKGLTQVPRDLGLDSEVMYQRSPSIGKGGRVKPLINRPRDVGDSDMYGRDFLEELYERDPQGPASWAYYAAKGWY</sequence>
<feature type="region of interest" description="Disordered" evidence="1">
    <location>
        <begin position="91"/>
        <end position="119"/>
    </location>
</feature>
<feature type="region of interest" description="Disordered" evidence="1">
    <location>
        <begin position="20"/>
        <end position="43"/>
    </location>
</feature>
<organism evidence="3 4">
    <name type="scientific">Coprinopsis cinerea (strain Okayama-7 / 130 / ATCC MYA-4618 / FGSC 9003)</name>
    <name type="common">Inky cap fungus</name>
    <name type="synonym">Hormographiella aspergillata</name>
    <dbReference type="NCBI Taxonomy" id="240176"/>
    <lineage>
        <taxon>Eukaryota</taxon>
        <taxon>Fungi</taxon>
        <taxon>Dikarya</taxon>
        <taxon>Basidiomycota</taxon>
        <taxon>Agaricomycotina</taxon>
        <taxon>Agaricomycetes</taxon>
        <taxon>Agaricomycetidae</taxon>
        <taxon>Agaricales</taxon>
        <taxon>Agaricineae</taxon>
        <taxon>Psathyrellaceae</taxon>
        <taxon>Coprinopsis</taxon>
    </lineage>
</organism>
<evidence type="ECO:0000313" key="4">
    <source>
        <dbReference type="Proteomes" id="UP000001861"/>
    </source>
</evidence>
<dbReference type="GeneID" id="6004605"/>
<evidence type="ECO:0000256" key="2">
    <source>
        <dbReference type="SAM" id="SignalP"/>
    </source>
</evidence>
<proteinExistence type="predicted"/>
<evidence type="ECO:0000313" key="3">
    <source>
        <dbReference type="EMBL" id="EAU93546.2"/>
    </source>
</evidence>
<comment type="caution">
    <text evidence="3">The sequence shown here is derived from an EMBL/GenBank/DDBJ whole genome shotgun (WGS) entry which is preliminary data.</text>
</comment>
<name>A8N006_COPC7</name>
<dbReference type="KEGG" id="cci:CC1G_02776"/>
<evidence type="ECO:0000256" key="1">
    <source>
        <dbReference type="SAM" id="MobiDB-lite"/>
    </source>
</evidence>
<dbReference type="RefSeq" id="XP_001828195.2">
    <property type="nucleotide sequence ID" value="XM_001828143.2"/>
</dbReference>
<dbReference type="EMBL" id="AACS02000001">
    <property type="protein sequence ID" value="EAU93546.2"/>
    <property type="molecule type" value="Genomic_DNA"/>
</dbReference>
<dbReference type="Proteomes" id="UP000001861">
    <property type="component" value="Unassembled WGS sequence"/>
</dbReference>
<feature type="signal peptide" evidence="2">
    <location>
        <begin position="1"/>
        <end position="20"/>
    </location>
</feature>
<dbReference type="VEuPathDB" id="FungiDB:CC1G_02776"/>
<dbReference type="InParanoid" id="A8N006"/>
<accession>A8N006</accession>
<feature type="chain" id="PRO_5002723909" evidence="2">
    <location>
        <begin position="21"/>
        <end position="202"/>
    </location>
</feature>
<dbReference type="HOGENOM" id="CLU_1354542_0_0_1"/>
<protein>
    <submittedName>
        <fullName evidence="3">Uncharacterized protein</fullName>
    </submittedName>
</protein>
<keyword evidence="2" id="KW-0732">Signal</keyword>